<reference evidence="1" key="1">
    <citation type="submission" date="2021-02" db="EMBL/GenBank/DDBJ databases">
        <authorList>
            <consortium name="DOE Joint Genome Institute"/>
            <person name="Ahrendt S."/>
            <person name="Looney B.P."/>
            <person name="Miyauchi S."/>
            <person name="Morin E."/>
            <person name="Drula E."/>
            <person name="Courty P.E."/>
            <person name="Chicoki N."/>
            <person name="Fauchery L."/>
            <person name="Kohler A."/>
            <person name="Kuo A."/>
            <person name="Labutti K."/>
            <person name="Pangilinan J."/>
            <person name="Lipzen A."/>
            <person name="Riley R."/>
            <person name="Andreopoulos W."/>
            <person name="He G."/>
            <person name="Johnson J."/>
            <person name="Barry K.W."/>
            <person name="Grigoriev I.V."/>
            <person name="Nagy L."/>
            <person name="Hibbett D."/>
            <person name="Henrissat B."/>
            <person name="Matheny P.B."/>
            <person name="Labbe J."/>
            <person name="Martin F."/>
        </authorList>
    </citation>
    <scope>NUCLEOTIDE SEQUENCE</scope>
    <source>
        <strain evidence="1">FP105234-sp</strain>
    </source>
</reference>
<keyword evidence="2" id="KW-1185">Reference proteome</keyword>
<evidence type="ECO:0000313" key="1">
    <source>
        <dbReference type="EMBL" id="KAI0048788.1"/>
    </source>
</evidence>
<protein>
    <submittedName>
        <fullName evidence="1">Uncharacterized protein</fullName>
    </submittedName>
</protein>
<dbReference type="EMBL" id="MU275881">
    <property type="protein sequence ID" value="KAI0048788.1"/>
    <property type="molecule type" value="Genomic_DNA"/>
</dbReference>
<name>A0ACB8RZ06_9AGAM</name>
<organism evidence="1 2">
    <name type="scientific">Auriscalpium vulgare</name>
    <dbReference type="NCBI Taxonomy" id="40419"/>
    <lineage>
        <taxon>Eukaryota</taxon>
        <taxon>Fungi</taxon>
        <taxon>Dikarya</taxon>
        <taxon>Basidiomycota</taxon>
        <taxon>Agaricomycotina</taxon>
        <taxon>Agaricomycetes</taxon>
        <taxon>Russulales</taxon>
        <taxon>Auriscalpiaceae</taxon>
        <taxon>Auriscalpium</taxon>
    </lineage>
</organism>
<gene>
    <name evidence="1" type="ORF">FA95DRAFT_995978</name>
</gene>
<evidence type="ECO:0000313" key="2">
    <source>
        <dbReference type="Proteomes" id="UP000814033"/>
    </source>
</evidence>
<dbReference type="Proteomes" id="UP000814033">
    <property type="component" value="Unassembled WGS sequence"/>
</dbReference>
<reference evidence="1" key="2">
    <citation type="journal article" date="2022" name="New Phytol.">
        <title>Evolutionary transition to the ectomycorrhizal habit in the genomes of a hyperdiverse lineage of mushroom-forming fungi.</title>
        <authorList>
            <person name="Looney B."/>
            <person name="Miyauchi S."/>
            <person name="Morin E."/>
            <person name="Drula E."/>
            <person name="Courty P.E."/>
            <person name="Kohler A."/>
            <person name="Kuo A."/>
            <person name="LaButti K."/>
            <person name="Pangilinan J."/>
            <person name="Lipzen A."/>
            <person name="Riley R."/>
            <person name="Andreopoulos W."/>
            <person name="He G."/>
            <person name="Johnson J."/>
            <person name="Nolan M."/>
            <person name="Tritt A."/>
            <person name="Barry K.W."/>
            <person name="Grigoriev I.V."/>
            <person name="Nagy L.G."/>
            <person name="Hibbett D."/>
            <person name="Henrissat B."/>
            <person name="Matheny P.B."/>
            <person name="Labbe J."/>
            <person name="Martin F.M."/>
        </authorList>
    </citation>
    <scope>NUCLEOTIDE SEQUENCE</scope>
    <source>
        <strain evidence="1">FP105234-sp</strain>
    </source>
</reference>
<comment type="caution">
    <text evidence="1">The sequence shown here is derived from an EMBL/GenBank/DDBJ whole genome shotgun (WGS) entry which is preliminary data.</text>
</comment>
<accession>A0ACB8RZ06</accession>
<sequence length="160" mass="17390">MMSSKTPANFPGGLSMMARDHEVLAGCLRSGVLRGGGGRQMMSGRSETPASWWWELEHRRVGTRARRGASLISAHAFIAVFRSSPSLSAAGQNHKLRTPSQHLLCHRVAGVCMRYRSHPRANISSRSPVCSPSVTWLPMPLSLFAPLTRLAACLMGAVHC</sequence>
<proteinExistence type="predicted"/>